<dbReference type="KEGG" id="bse:Bsel_2914"/>
<dbReference type="RefSeq" id="WP_013173815.1">
    <property type="nucleotide sequence ID" value="NC_014219.1"/>
</dbReference>
<dbReference type="HOGENOM" id="CLU_1118409_0_0_9"/>
<name>D6XZB8_BACIE</name>
<protein>
    <recommendedName>
        <fullName evidence="3">Lipoprotein</fullName>
    </recommendedName>
</protein>
<gene>
    <name evidence="1" type="ordered locus">Bsel_2914</name>
</gene>
<evidence type="ECO:0000313" key="1">
    <source>
        <dbReference type="EMBL" id="ADI00403.1"/>
    </source>
</evidence>
<sequence length="248" mass="27607">MYAFRFIILTIILLGFGTACTNGKSDETVIEGRVSGQPDSMNRLILLEYDDLTGSSFSAHVNRHERQGYESVSYFIHLTTDTQIIGASGEAVTFDDWTDGEGFLPNQRVSAELSDGASFTSESTSLPRYVTYQPRFLPAYTAESVTVKPFTPEDLYAYYRPVSENRYQVLILSDSHTDSPPASRIQNELAALMGERERVDIDVIHPGEQGLEEVGERPLPHYVLLNQAGILAESAEAKDMYDALSEMD</sequence>
<accession>D6XZB8</accession>
<dbReference type="Proteomes" id="UP000000271">
    <property type="component" value="Chromosome"/>
</dbReference>
<dbReference type="PROSITE" id="PS51257">
    <property type="entry name" value="PROKAR_LIPOPROTEIN"/>
    <property type="match status" value="1"/>
</dbReference>
<evidence type="ECO:0008006" key="3">
    <source>
        <dbReference type="Google" id="ProtNLM"/>
    </source>
</evidence>
<dbReference type="OrthoDB" id="2965735at2"/>
<dbReference type="AlphaFoldDB" id="D6XZB8"/>
<keyword evidence="2" id="KW-1185">Reference proteome</keyword>
<dbReference type="EMBL" id="CP001791">
    <property type="protein sequence ID" value="ADI00403.1"/>
    <property type="molecule type" value="Genomic_DNA"/>
</dbReference>
<evidence type="ECO:0000313" key="2">
    <source>
        <dbReference type="Proteomes" id="UP000000271"/>
    </source>
</evidence>
<organism evidence="1 2">
    <name type="scientific">Bacillus selenitireducens (strain ATCC 700615 / DSM 15326 / MLS10)</name>
    <dbReference type="NCBI Taxonomy" id="439292"/>
    <lineage>
        <taxon>Bacteria</taxon>
        <taxon>Bacillati</taxon>
        <taxon>Bacillota</taxon>
        <taxon>Bacilli</taxon>
        <taxon>Bacillales</taxon>
        <taxon>Bacillaceae</taxon>
        <taxon>Salisediminibacterium</taxon>
    </lineage>
</organism>
<reference evidence="1" key="1">
    <citation type="submission" date="2009-10" db="EMBL/GenBank/DDBJ databases">
        <title>Complete sequence of Bacillus selenitireducens MLS10.</title>
        <authorList>
            <consortium name="US DOE Joint Genome Institute"/>
            <person name="Lucas S."/>
            <person name="Copeland A."/>
            <person name="Lapidus A."/>
            <person name="Glavina del Rio T."/>
            <person name="Dalin E."/>
            <person name="Tice H."/>
            <person name="Bruce D."/>
            <person name="Goodwin L."/>
            <person name="Pitluck S."/>
            <person name="Sims D."/>
            <person name="Brettin T."/>
            <person name="Detter J.C."/>
            <person name="Han C."/>
            <person name="Larimer F."/>
            <person name="Land M."/>
            <person name="Hauser L."/>
            <person name="Kyrpides N."/>
            <person name="Ovchinnikova G."/>
            <person name="Stolz J."/>
        </authorList>
    </citation>
    <scope>NUCLEOTIDE SEQUENCE [LARGE SCALE GENOMIC DNA]</scope>
    <source>
        <strain evidence="1">MLS10</strain>
    </source>
</reference>
<proteinExistence type="predicted"/>